<dbReference type="Proteomes" id="UP000059680">
    <property type="component" value="Chromosome 4"/>
</dbReference>
<protein>
    <submittedName>
        <fullName evidence="2">Os04g0528700 protein</fullName>
    </submittedName>
</protein>
<reference evidence="2 3" key="2">
    <citation type="journal article" date="2013" name="Plant Cell Physiol.">
        <title>Rice Annotation Project Database (RAP-DB): an integrative and interactive database for rice genomics.</title>
        <authorList>
            <person name="Sakai H."/>
            <person name="Lee S.S."/>
            <person name="Tanaka T."/>
            <person name="Numa H."/>
            <person name="Kim J."/>
            <person name="Kawahara Y."/>
            <person name="Wakimoto H."/>
            <person name="Yang C.C."/>
            <person name="Iwamoto M."/>
            <person name="Abe T."/>
            <person name="Yamada Y."/>
            <person name="Muto A."/>
            <person name="Inokuchi H."/>
            <person name="Ikemura T."/>
            <person name="Matsumoto T."/>
            <person name="Sasaki T."/>
            <person name="Itoh T."/>
        </authorList>
    </citation>
    <scope>NUCLEOTIDE SEQUENCE [LARGE SCALE GENOMIC DNA]</scope>
    <source>
        <strain evidence="3">cv. Nipponbare</strain>
    </source>
</reference>
<dbReference type="EMBL" id="AP014960">
    <property type="protein sequence ID" value="BAS90189.1"/>
    <property type="molecule type" value="Genomic_DNA"/>
</dbReference>
<keyword evidence="3" id="KW-1185">Reference proteome</keyword>
<gene>
    <name evidence="2" type="ordered locus">Os04g0528700</name>
    <name evidence="2" type="ORF">OSNPB_040528700</name>
</gene>
<feature type="compositionally biased region" description="Basic and acidic residues" evidence="1">
    <location>
        <begin position="77"/>
        <end position="90"/>
    </location>
</feature>
<evidence type="ECO:0000313" key="2">
    <source>
        <dbReference type="EMBL" id="BAS90189.1"/>
    </source>
</evidence>
<dbReference type="AlphaFoldDB" id="A0A0P0WD25"/>
<reference evidence="3" key="1">
    <citation type="journal article" date="2005" name="Nature">
        <title>The map-based sequence of the rice genome.</title>
        <authorList>
            <consortium name="International rice genome sequencing project (IRGSP)"/>
            <person name="Matsumoto T."/>
            <person name="Wu J."/>
            <person name="Kanamori H."/>
            <person name="Katayose Y."/>
            <person name="Fujisawa M."/>
            <person name="Namiki N."/>
            <person name="Mizuno H."/>
            <person name="Yamamoto K."/>
            <person name="Antonio B.A."/>
            <person name="Baba T."/>
            <person name="Sakata K."/>
            <person name="Nagamura Y."/>
            <person name="Aoki H."/>
            <person name="Arikawa K."/>
            <person name="Arita K."/>
            <person name="Bito T."/>
            <person name="Chiden Y."/>
            <person name="Fujitsuka N."/>
            <person name="Fukunaka R."/>
            <person name="Hamada M."/>
            <person name="Harada C."/>
            <person name="Hayashi A."/>
            <person name="Hijishita S."/>
            <person name="Honda M."/>
            <person name="Hosokawa S."/>
            <person name="Ichikawa Y."/>
            <person name="Idonuma A."/>
            <person name="Iijima M."/>
            <person name="Ikeda M."/>
            <person name="Ikeno M."/>
            <person name="Ito K."/>
            <person name="Ito S."/>
            <person name="Ito T."/>
            <person name="Ito Y."/>
            <person name="Ito Y."/>
            <person name="Iwabuchi A."/>
            <person name="Kamiya K."/>
            <person name="Karasawa W."/>
            <person name="Kurita K."/>
            <person name="Katagiri S."/>
            <person name="Kikuta A."/>
            <person name="Kobayashi H."/>
            <person name="Kobayashi N."/>
            <person name="Machita K."/>
            <person name="Maehara T."/>
            <person name="Masukawa M."/>
            <person name="Mizubayashi T."/>
            <person name="Mukai Y."/>
            <person name="Nagasaki H."/>
            <person name="Nagata Y."/>
            <person name="Naito S."/>
            <person name="Nakashima M."/>
            <person name="Nakama Y."/>
            <person name="Nakamichi Y."/>
            <person name="Nakamura M."/>
            <person name="Meguro A."/>
            <person name="Negishi M."/>
            <person name="Ohta I."/>
            <person name="Ohta T."/>
            <person name="Okamoto M."/>
            <person name="Ono N."/>
            <person name="Saji S."/>
            <person name="Sakaguchi M."/>
            <person name="Sakai K."/>
            <person name="Shibata M."/>
            <person name="Shimokawa T."/>
            <person name="Song J."/>
            <person name="Takazaki Y."/>
            <person name="Terasawa K."/>
            <person name="Tsugane M."/>
            <person name="Tsuji K."/>
            <person name="Ueda S."/>
            <person name="Waki K."/>
            <person name="Yamagata H."/>
            <person name="Yamamoto M."/>
            <person name="Yamamoto S."/>
            <person name="Yamane H."/>
            <person name="Yoshiki S."/>
            <person name="Yoshihara R."/>
            <person name="Yukawa K."/>
            <person name="Zhong H."/>
            <person name="Yano M."/>
            <person name="Yuan Q."/>
            <person name="Ouyang S."/>
            <person name="Liu J."/>
            <person name="Jones K.M."/>
            <person name="Gansberger K."/>
            <person name="Moffat K."/>
            <person name="Hill J."/>
            <person name="Bera J."/>
            <person name="Fadrosh D."/>
            <person name="Jin S."/>
            <person name="Johri S."/>
            <person name="Kim M."/>
            <person name="Overton L."/>
            <person name="Reardon M."/>
            <person name="Tsitrin T."/>
            <person name="Vuong H."/>
            <person name="Weaver B."/>
            <person name="Ciecko A."/>
            <person name="Tallon L."/>
            <person name="Jackson J."/>
            <person name="Pai G."/>
            <person name="Aken S.V."/>
            <person name="Utterback T."/>
            <person name="Reidmuller S."/>
            <person name="Feldblyum T."/>
            <person name="Hsiao J."/>
            <person name="Zismann V."/>
            <person name="Iobst S."/>
            <person name="de Vazeille A.R."/>
            <person name="Buell C.R."/>
            <person name="Ying K."/>
            <person name="Li Y."/>
            <person name="Lu T."/>
            <person name="Huang Y."/>
            <person name="Zhao Q."/>
            <person name="Feng Q."/>
            <person name="Zhang L."/>
            <person name="Zhu J."/>
            <person name="Weng Q."/>
            <person name="Mu J."/>
            <person name="Lu Y."/>
            <person name="Fan D."/>
            <person name="Liu Y."/>
            <person name="Guan J."/>
            <person name="Zhang Y."/>
            <person name="Yu S."/>
            <person name="Liu X."/>
            <person name="Zhang Y."/>
            <person name="Hong G."/>
            <person name="Han B."/>
            <person name="Choisne N."/>
            <person name="Demange N."/>
            <person name="Orjeda G."/>
            <person name="Samain S."/>
            <person name="Cattolico L."/>
            <person name="Pelletier E."/>
            <person name="Couloux A."/>
            <person name="Segurens B."/>
            <person name="Wincker P."/>
            <person name="D'Hont A."/>
            <person name="Scarpelli C."/>
            <person name="Weissenbach J."/>
            <person name="Salanoubat M."/>
            <person name="Quetier F."/>
            <person name="Yu Y."/>
            <person name="Kim H.R."/>
            <person name="Rambo T."/>
            <person name="Currie J."/>
            <person name="Collura K."/>
            <person name="Luo M."/>
            <person name="Yang T."/>
            <person name="Ammiraju J.S.S."/>
            <person name="Engler F."/>
            <person name="Soderlund C."/>
            <person name="Wing R.A."/>
            <person name="Palmer L.E."/>
            <person name="de la Bastide M."/>
            <person name="Spiegel L."/>
            <person name="Nascimento L."/>
            <person name="Zutavern T."/>
            <person name="O'Shaughnessy A."/>
            <person name="Dike S."/>
            <person name="Dedhia N."/>
            <person name="Preston R."/>
            <person name="Balija V."/>
            <person name="McCombie W.R."/>
            <person name="Chow T."/>
            <person name="Chen H."/>
            <person name="Chung M."/>
            <person name="Chen C."/>
            <person name="Shaw J."/>
            <person name="Wu H."/>
            <person name="Hsiao K."/>
            <person name="Chao Y."/>
            <person name="Chu M."/>
            <person name="Cheng C."/>
            <person name="Hour A."/>
            <person name="Lee P."/>
            <person name="Lin S."/>
            <person name="Lin Y."/>
            <person name="Liou J."/>
            <person name="Liu S."/>
            <person name="Hsing Y."/>
            <person name="Raghuvanshi S."/>
            <person name="Mohanty A."/>
            <person name="Bharti A.K."/>
            <person name="Gaur A."/>
            <person name="Gupta V."/>
            <person name="Kumar D."/>
            <person name="Ravi V."/>
            <person name="Vij S."/>
            <person name="Kapur A."/>
            <person name="Khurana P."/>
            <person name="Khurana P."/>
            <person name="Khurana J.P."/>
            <person name="Tyagi A.K."/>
            <person name="Gaikwad K."/>
            <person name="Singh A."/>
            <person name="Dalal V."/>
            <person name="Srivastava S."/>
            <person name="Dixit A."/>
            <person name="Pal A.K."/>
            <person name="Ghazi I.A."/>
            <person name="Yadav M."/>
            <person name="Pandit A."/>
            <person name="Bhargava A."/>
            <person name="Sureshbabu K."/>
            <person name="Batra K."/>
            <person name="Sharma T.R."/>
            <person name="Mohapatra T."/>
            <person name="Singh N.K."/>
            <person name="Messing J."/>
            <person name="Nelson A.B."/>
            <person name="Fuks G."/>
            <person name="Kavchok S."/>
            <person name="Keizer G."/>
            <person name="Linton E."/>
            <person name="Llaca V."/>
            <person name="Song R."/>
            <person name="Tanyolac B."/>
            <person name="Young S."/>
            <person name="Ho-Il K."/>
            <person name="Hahn J.H."/>
            <person name="Sangsakoo G."/>
            <person name="Vanavichit A."/>
            <person name="de Mattos Luiz.A.T."/>
            <person name="Zimmer P.D."/>
            <person name="Malone G."/>
            <person name="Dellagostin O."/>
            <person name="de Oliveira A.C."/>
            <person name="Bevan M."/>
            <person name="Bancroft I."/>
            <person name="Minx P."/>
            <person name="Cordum H."/>
            <person name="Wilson R."/>
            <person name="Cheng Z."/>
            <person name="Jin W."/>
            <person name="Jiang J."/>
            <person name="Leong S.A."/>
            <person name="Iwama H."/>
            <person name="Gojobori T."/>
            <person name="Itoh T."/>
            <person name="Niimura Y."/>
            <person name="Fujii Y."/>
            <person name="Habara T."/>
            <person name="Sakai H."/>
            <person name="Sato Y."/>
            <person name="Wilson G."/>
            <person name="Kumar K."/>
            <person name="McCouch S."/>
            <person name="Juretic N."/>
            <person name="Hoen D."/>
            <person name="Wright S."/>
            <person name="Bruskiewich R."/>
            <person name="Bureau T."/>
            <person name="Miyao A."/>
            <person name="Hirochika H."/>
            <person name="Nishikawa T."/>
            <person name="Kadowaki K."/>
            <person name="Sugiura M."/>
            <person name="Burr B."/>
            <person name="Sasaki T."/>
        </authorList>
    </citation>
    <scope>NUCLEOTIDE SEQUENCE [LARGE SCALE GENOMIC DNA]</scope>
    <source>
        <strain evidence="3">cv. Nipponbare</strain>
    </source>
</reference>
<organism evidence="2 3">
    <name type="scientific">Oryza sativa subsp. japonica</name>
    <name type="common">Rice</name>
    <dbReference type="NCBI Taxonomy" id="39947"/>
    <lineage>
        <taxon>Eukaryota</taxon>
        <taxon>Viridiplantae</taxon>
        <taxon>Streptophyta</taxon>
        <taxon>Embryophyta</taxon>
        <taxon>Tracheophyta</taxon>
        <taxon>Spermatophyta</taxon>
        <taxon>Magnoliopsida</taxon>
        <taxon>Liliopsida</taxon>
        <taxon>Poales</taxon>
        <taxon>Poaceae</taxon>
        <taxon>BOP clade</taxon>
        <taxon>Oryzoideae</taxon>
        <taxon>Oryzeae</taxon>
        <taxon>Oryzinae</taxon>
        <taxon>Oryza</taxon>
        <taxon>Oryza sativa</taxon>
    </lineage>
</organism>
<accession>A0A0P0WD25</accession>
<reference evidence="2 3" key="3">
    <citation type="journal article" date="2013" name="Rice">
        <title>Improvement of the Oryza sativa Nipponbare reference genome using next generation sequence and optical map data.</title>
        <authorList>
            <person name="Kawahara Y."/>
            <person name="de la Bastide M."/>
            <person name="Hamilton J.P."/>
            <person name="Kanamori H."/>
            <person name="McCombie W.R."/>
            <person name="Ouyang S."/>
            <person name="Schwartz D.C."/>
            <person name="Tanaka T."/>
            <person name="Wu J."/>
            <person name="Zhou S."/>
            <person name="Childs K.L."/>
            <person name="Davidson R.M."/>
            <person name="Lin H."/>
            <person name="Quesada-Ocampo L."/>
            <person name="Vaillancourt B."/>
            <person name="Sakai H."/>
            <person name="Lee S.S."/>
            <person name="Kim J."/>
            <person name="Numa H."/>
            <person name="Itoh T."/>
            <person name="Buell C.R."/>
            <person name="Matsumoto T."/>
        </authorList>
    </citation>
    <scope>NUCLEOTIDE SEQUENCE [LARGE SCALE GENOMIC DNA]</scope>
    <source>
        <strain evidence="3">cv. Nipponbare</strain>
    </source>
</reference>
<feature type="region of interest" description="Disordered" evidence="1">
    <location>
        <begin position="70"/>
        <end position="91"/>
    </location>
</feature>
<name>A0A0P0WD25_ORYSJ</name>
<evidence type="ECO:0000256" key="1">
    <source>
        <dbReference type="SAM" id="MobiDB-lite"/>
    </source>
</evidence>
<proteinExistence type="predicted"/>
<sequence length="105" mass="12334">MHRRWRSRRWWTWHRRCRARHDETEGRARVRRGCKGKFGGTMPYPRAPYALSVAPGCVSHEKLVRRGESRVPYQSDAFHRKETTPTEKRTAVARGTVRSTTLVMA</sequence>
<dbReference type="InParanoid" id="A0A0P0WD25"/>
<dbReference type="PaxDb" id="39947-A0A0P0WD25"/>
<evidence type="ECO:0000313" key="3">
    <source>
        <dbReference type="Proteomes" id="UP000059680"/>
    </source>
</evidence>